<sequence>MPDISPDAWGWAGSHGVLTEEGAGSSLDGKVLFGTEASENGTFGNGPIKAWSIPSLKPLFVVKSKNDYTESLSGVANGILLITRRSAQTGEETTAALDQETGALRWALPVVVGICGASSSQLSVSVNSQRATLDPHTGKQLSYSANDVNCVGPISMSGLESDGNRITQRLAP</sequence>
<reference evidence="2" key="1">
    <citation type="journal article" date="2019" name="Int. J. Syst. Evol. Microbiol.">
        <title>The Global Catalogue of Microorganisms (GCM) 10K type strain sequencing project: providing services to taxonomists for standard genome sequencing and annotation.</title>
        <authorList>
            <consortium name="The Broad Institute Genomics Platform"/>
            <consortium name="The Broad Institute Genome Sequencing Center for Infectious Disease"/>
            <person name="Wu L."/>
            <person name="Ma J."/>
        </authorList>
    </citation>
    <scope>NUCLEOTIDE SEQUENCE [LARGE SCALE GENOMIC DNA]</scope>
    <source>
        <strain evidence="2">JCM 16259</strain>
    </source>
</reference>
<organism evidence="1 2">
    <name type="scientific">Terrabacter carboxydivorans</name>
    <dbReference type="NCBI Taxonomy" id="619730"/>
    <lineage>
        <taxon>Bacteria</taxon>
        <taxon>Bacillati</taxon>
        <taxon>Actinomycetota</taxon>
        <taxon>Actinomycetes</taxon>
        <taxon>Micrococcales</taxon>
        <taxon>Intrasporangiaceae</taxon>
        <taxon>Terrabacter</taxon>
    </lineage>
</organism>
<dbReference type="EMBL" id="BAAARE010000017">
    <property type="protein sequence ID" value="GAA2494848.1"/>
    <property type="molecule type" value="Genomic_DNA"/>
</dbReference>
<proteinExistence type="predicted"/>
<evidence type="ECO:0000313" key="1">
    <source>
        <dbReference type="EMBL" id="GAA2494848.1"/>
    </source>
</evidence>
<keyword evidence="2" id="KW-1185">Reference proteome</keyword>
<name>A0ABP5ZEG5_9MICO</name>
<comment type="caution">
    <text evidence="1">The sequence shown here is derived from an EMBL/GenBank/DDBJ whole genome shotgun (WGS) entry which is preliminary data.</text>
</comment>
<gene>
    <name evidence="1" type="ORF">GCM10009858_36150</name>
</gene>
<accession>A0ABP5ZEG5</accession>
<protein>
    <submittedName>
        <fullName evidence="1">Uncharacterized protein</fullName>
    </submittedName>
</protein>
<dbReference type="Proteomes" id="UP001500730">
    <property type="component" value="Unassembled WGS sequence"/>
</dbReference>
<evidence type="ECO:0000313" key="2">
    <source>
        <dbReference type="Proteomes" id="UP001500730"/>
    </source>
</evidence>